<protein>
    <submittedName>
        <fullName evidence="1">Uncharacterized protein</fullName>
    </submittedName>
</protein>
<accession>A0ACC1T7U2</accession>
<comment type="caution">
    <text evidence="1">The sequence shown here is derived from an EMBL/GenBank/DDBJ whole genome shotgun (WGS) entry which is preliminary data.</text>
</comment>
<evidence type="ECO:0000313" key="1">
    <source>
        <dbReference type="EMBL" id="KAJ3555180.1"/>
    </source>
</evidence>
<dbReference type="Proteomes" id="UP001148662">
    <property type="component" value="Unassembled WGS sequence"/>
</dbReference>
<reference evidence="1" key="1">
    <citation type="submission" date="2022-07" db="EMBL/GenBank/DDBJ databases">
        <title>Genome Sequence of Phlebia brevispora.</title>
        <authorList>
            <person name="Buettner E."/>
        </authorList>
    </citation>
    <scope>NUCLEOTIDE SEQUENCE</scope>
    <source>
        <strain evidence="1">MPL23</strain>
    </source>
</reference>
<dbReference type="EMBL" id="JANHOG010000357">
    <property type="protein sequence ID" value="KAJ3555180.1"/>
    <property type="molecule type" value="Genomic_DNA"/>
</dbReference>
<organism evidence="1 2">
    <name type="scientific">Phlebia brevispora</name>
    <dbReference type="NCBI Taxonomy" id="194682"/>
    <lineage>
        <taxon>Eukaryota</taxon>
        <taxon>Fungi</taxon>
        <taxon>Dikarya</taxon>
        <taxon>Basidiomycota</taxon>
        <taxon>Agaricomycotina</taxon>
        <taxon>Agaricomycetes</taxon>
        <taxon>Polyporales</taxon>
        <taxon>Meruliaceae</taxon>
        <taxon>Phlebia</taxon>
    </lineage>
</organism>
<proteinExistence type="predicted"/>
<keyword evidence="2" id="KW-1185">Reference proteome</keyword>
<gene>
    <name evidence="1" type="ORF">NM688_g2718</name>
</gene>
<evidence type="ECO:0000313" key="2">
    <source>
        <dbReference type="Proteomes" id="UP001148662"/>
    </source>
</evidence>
<sequence length="586" mass="67421">MRSTQVEHAGLLSRVDTPLGRANRVPIQFFLDRVLPPLCKDLEKLDSLINDGIFLDAIIARGNLWGYTKKTPSGIHRRDVNKAFASLQRDIRVMANRAPQDTEPTVIFYNNKEGESDFEEREDDSFPDAFFVSPETSRDAIQWSDIGIVGEYQREDGKKSLQENIKKVSQSMSNCIERDPRRRFVYAFTVEDATMRLWYCDRSQVVVSDPFNFVLDCRVLLHFVLAVSFAAVHQLGWDPTMVPLSIDGQTQYDITVRSEDGELVSDIFNTQYQASRKYFISVKAHGDVFIGDVQDRTPRLLDLVTSTRRTSPKGTSHASTTTTRFPVQMHYRIVYGEVGEPLSEVTSLYTVYRALMDAVYGLRAMHRAGWVHRDLSIGNILVVDGVGKIIDLEYATSNVRQSHPGRTGTANFVAVEVDCGCYIFRPSSLPSKPYEDHEFLYNPLHDLESLWWIAVYVAIKKEIERKDDEDSRRLWDTHRQAQREAAREFFYQRDRRHAALTYSQYFLKRIKRLHPTVAEIGLLLDDIRRALQTAYTKAERSIGAITFDMDAETYNQMCDWFGVAAEIAKDLNVHRFHDMEEESTWS</sequence>
<name>A0ACC1T7U2_9APHY</name>